<evidence type="ECO:0000313" key="2">
    <source>
        <dbReference type="EMBL" id="MDI1488669.1"/>
    </source>
</evidence>
<dbReference type="InterPro" id="IPR052998">
    <property type="entry name" value="Hetero-Diels-Alderase-like"/>
</dbReference>
<feature type="chain" id="PRO_5041287396" evidence="1">
    <location>
        <begin position="18"/>
        <end position="356"/>
    </location>
</feature>
<reference evidence="2" key="1">
    <citation type="journal article" date="2023" name="Genome Biol. Evol.">
        <title>First Whole Genome Sequence and Flow Cytometry Genome Size Data for the Lichen-Forming Fungus Ramalina farinacea (Ascomycota).</title>
        <authorList>
            <person name="Llewellyn T."/>
            <person name="Mian S."/>
            <person name="Hill R."/>
            <person name="Leitch I.J."/>
            <person name="Gaya E."/>
        </authorList>
    </citation>
    <scope>NUCLEOTIDE SEQUENCE</scope>
    <source>
        <strain evidence="2">LIQ254RAFAR</strain>
    </source>
</reference>
<organism evidence="2 3">
    <name type="scientific">Ramalina farinacea</name>
    <dbReference type="NCBI Taxonomy" id="258253"/>
    <lineage>
        <taxon>Eukaryota</taxon>
        <taxon>Fungi</taxon>
        <taxon>Dikarya</taxon>
        <taxon>Ascomycota</taxon>
        <taxon>Pezizomycotina</taxon>
        <taxon>Lecanoromycetes</taxon>
        <taxon>OSLEUM clade</taxon>
        <taxon>Lecanoromycetidae</taxon>
        <taxon>Lecanorales</taxon>
        <taxon>Lecanorineae</taxon>
        <taxon>Ramalinaceae</taxon>
        <taxon>Ramalina</taxon>
    </lineage>
</organism>
<dbReference type="Gene3D" id="2.120.10.30">
    <property type="entry name" value="TolB, C-terminal domain"/>
    <property type="match status" value="1"/>
</dbReference>
<gene>
    <name evidence="2" type="ORF">OHK93_007945</name>
</gene>
<dbReference type="Proteomes" id="UP001161017">
    <property type="component" value="Unassembled WGS sequence"/>
</dbReference>
<dbReference type="PANTHER" id="PTHR42060">
    <property type="entry name" value="NHL REPEAT-CONTAINING PROTEIN-RELATED"/>
    <property type="match status" value="1"/>
</dbReference>
<evidence type="ECO:0000313" key="3">
    <source>
        <dbReference type="Proteomes" id="UP001161017"/>
    </source>
</evidence>
<dbReference type="InterPro" id="IPR011042">
    <property type="entry name" value="6-blade_b-propeller_TolB-like"/>
</dbReference>
<dbReference type="EMBL" id="JAPUFD010000008">
    <property type="protein sequence ID" value="MDI1488669.1"/>
    <property type="molecule type" value="Genomic_DNA"/>
</dbReference>
<accession>A0AA43TUU9</accession>
<comment type="caution">
    <text evidence="2">The sequence shown here is derived from an EMBL/GenBank/DDBJ whole genome shotgun (WGS) entry which is preliminary data.</text>
</comment>
<feature type="signal peptide" evidence="1">
    <location>
        <begin position="1"/>
        <end position="17"/>
    </location>
</feature>
<dbReference type="PANTHER" id="PTHR42060:SF1">
    <property type="entry name" value="NHL REPEAT-CONTAINING PROTEIN"/>
    <property type="match status" value="1"/>
</dbReference>
<keyword evidence="3" id="KW-1185">Reference proteome</keyword>
<dbReference type="SUPFAM" id="SSF63829">
    <property type="entry name" value="Calcium-dependent phosphotriesterase"/>
    <property type="match status" value="1"/>
</dbReference>
<evidence type="ECO:0000256" key="1">
    <source>
        <dbReference type="SAM" id="SignalP"/>
    </source>
</evidence>
<keyword evidence="1" id="KW-0732">Signal</keyword>
<protein>
    <submittedName>
        <fullName evidence="2">Uncharacterized protein</fullName>
    </submittedName>
</protein>
<name>A0AA43TUU9_9LECA</name>
<dbReference type="AlphaFoldDB" id="A0AA43TUU9"/>
<proteinExistence type="predicted"/>
<sequence>MLTLLFVPLLAPFGVLARPTSFSLGQLVFQLPSSPVVENGVAENDVTPPPPPAFQVAPPTTPIRVLHQFDDLRLENLHARSNGELILSVINKPMLYILDPTKQNSKPVLLHEFPGVTACLGQAEIAPDVFAVVAGNWTEPGSHTPGSFSVWSIDLTTRGKPKVKQIAALPEANALNGMTTLHGGSPDIVLIADSVLGALWKLNVTSGEYKMAFDSPLFVNSTGAPIGINGIRSYSGSVYFFNSGQGTYGRVPVTYDGEWAGEVQILARIDTDGSWDDFDMDWEGNAWVATHQAALMEVTVEGKMRNTTGDGTFSMANPTSARFGRGSKEEEKTLYLSAAGDQTHAGQVIAVKTWLI</sequence>